<dbReference type="PANTHER" id="PTHR13050">
    <property type="entry name" value="USE1-LIKE PROTEIN"/>
    <property type="match status" value="1"/>
</dbReference>
<keyword evidence="4" id="KW-0813">Transport</keyword>
<evidence type="ECO:0000256" key="5">
    <source>
        <dbReference type="ARBA" id="ARBA00022692"/>
    </source>
</evidence>
<dbReference type="GO" id="GO:0015031">
    <property type="term" value="P:protein transport"/>
    <property type="evidence" value="ECO:0007669"/>
    <property type="project" value="UniProtKB-KW"/>
</dbReference>
<feature type="transmembrane region" description="Helical" evidence="12">
    <location>
        <begin position="220"/>
        <end position="242"/>
    </location>
</feature>
<evidence type="ECO:0000256" key="6">
    <source>
        <dbReference type="ARBA" id="ARBA00022824"/>
    </source>
</evidence>
<keyword evidence="9 12" id="KW-1133">Transmembrane helix</keyword>
<keyword evidence="6" id="KW-0256">Endoplasmic reticulum</keyword>
<comment type="similarity">
    <text evidence="2">Belongs to the USE1 family.</text>
</comment>
<dbReference type="AlphaFoldDB" id="A0A8D8T5H0"/>
<dbReference type="EMBL" id="HBUF01258749">
    <property type="protein sequence ID" value="CAG6682310.1"/>
    <property type="molecule type" value="Transcribed_RNA"/>
</dbReference>
<dbReference type="EMBL" id="HBUF01258752">
    <property type="protein sequence ID" value="CAG6682313.1"/>
    <property type="molecule type" value="Transcribed_RNA"/>
</dbReference>
<keyword evidence="8" id="KW-0653">Protein transport</keyword>
<evidence type="ECO:0000313" key="13">
    <source>
        <dbReference type="EMBL" id="CAG6682311.1"/>
    </source>
</evidence>
<sequence>MVLSRTEINIKRLLARCEFMVDENNEENNWRIEKYVEGLEDMILTLKKENDEQDQPKDMDKRLNNDAITSYVKRKDFLKGYLNTKKVNNVVSKVISMQSLPIVSDSSDHNIPNEIYQKVTNRYLEQTRDQLFDRSEVFSMKQNDLDSVLGDEHKVQERIVESMLDMVQNIKQRSVAANQIIKQDIASAEKSSCLADVNQDKMRINNDTLGVFNKGAYKCWLWVMLGFVFITFFYMIMFIKLFKKKS</sequence>
<evidence type="ECO:0000256" key="4">
    <source>
        <dbReference type="ARBA" id="ARBA00022448"/>
    </source>
</evidence>
<comment type="subcellular location">
    <subcellularLocation>
        <location evidence="1">Endoplasmic reticulum membrane</location>
        <topology evidence="1">Single-pass type IV membrane protein</topology>
    </subcellularLocation>
</comment>
<dbReference type="GO" id="GO:0031201">
    <property type="term" value="C:SNARE complex"/>
    <property type="evidence" value="ECO:0007669"/>
    <property type="project" value="TreeGrafter"/>
</dbReference>
<reference evidence="13" key="1">
    <citation type="submission" date="2021-05" db="EMBL/GenBank/DDBJ databases">
        <authorList>
            <person name="Alioto T."/>
            <person name="Alioto T."/>
            <person name="Gomez Garrido J."/>
        </authorList>
    </citation>
    <scope>NUCLEOTIDE SEQUENCE</scope>
</reference>
<evidence type="ECO:0000256" key="1">
    <source>
        <dbReference type="ARBA" id="ARBA00004163"/>
    </source>
</evidence>
<evidence type="ECO:0000256" key="8">
    <source>
        <dbReference type="ARBA" id="ARBA00022927"/>
    </source>
</evidence>
<keyword evidence="7" id="KW-0931">ER-Golgi transport</keyword>
<evidence type="ECO:0000256" key="7">
    <source>
        <dbReference type="ARBA" id="ARBA00022892"/>
    </source>
</evidence>
<dbReference type="GO" id="GO:0006890">
    <property type="term" value="P:retrograde vesicle-mediated transport, Golgi to endoplasmic reticulum"/>
    <property type="evidence" value="ECO:0007669"/>
    <property type="project" value="TreeGrafter"/>
</dbReference>
<dbReference type="PANTHER" id="PTHR13050:SF7">
    <property type="entry name" value="VESICLE TRANSPORT PROTEIN USE1"/>
    <property type="match status" value="1"/>
</dbReference>
<evidence type="ECO:0000256" key="2">
    <source>
        <dbReference type="ARBA" id="ARBA00007891"/>
    </source>
</evidence>
<organism evidence="13">
    <name type="scientific">Cacopsylla melanoneura</name>
    <dbReference type="NCBI Taxonomy" id="428564"/>
    <lineage>
        <taxon>Eukaryota</taxon>
        <taxon>Metazoa</taxon>
        <taxon>Ecdysozoa</taxon>
        <taxon>Arthropoda</taxon>
        <taxon>Hexapoda</taxon>
        <taxon>Insecta</taxon>
        <taxon>Pterygota</taxon>
        <taxon>Neoptera</taxon>
        <taxon>Paraneoptera</taxon>
        <taxon>Hemiptera</taxon>
        <taxon>Sternorrhyncha</taxon>
        <taxon>Psylloidea</taxon>
        <taxon>Psyllidae</taxon>
        <taxon>Psyllinae</taxon>
        <taxon>Cacopsylla</taxon>
    </lineage>
</organism>
<dbReference type="Pfam" id="PF09753">
    <property type="entry name" value="Use1"/>
    <property type="match status" value="1"/>
</dbReference>
<name>A0A8D8T5H0_9HEMI</name>
<dbReference type="GO" id="GO:0005789">
    <property type="term" value="C:endoplasmic reticulum membrane"/>
    <property type="evidence" value="ECO:0007669"/>
    <property type="project" value="UniProtKB-SubCell"/>
</dbReference>
<dbReference type="InterPro" id="IPR019150">
    <property type="entry name" value="Vesicle_transport_protein_Use1"/>
</dbReference>
<keyword evidence="5 12" id="KW-0812">Transmembrane</keyword>
<evidence type="ECO:0000256" key="3">
    <source>
        <dbReference type="ARBA" id="ARBA00015843"/>
    </source>
</evidence>
<dbReference type="EMBL" id="HBUF01258751">
    <property type="protein sequence ID" value="CAG6682312.1"/>
    <property type="molecule type" value="Transcribed_RNA"/>
</dbReference>
<protein>
    <recommendedName>
        <fullName evidence="3">Vesicle transport protein USE1</fullName>
    </recommendedName>
    <alternativeName>
        <fullName evidence="11">USE1-like protein</fullName>
    </alternativeName>
</protein>
<evidence type="ECO:0000256" key="10">
    <source>
        <dbReference type="ARBA" id="ARBA00023136"/>
    </source>
</evidence>
<dbReference type="EMBL" id="HBUF01258750">
    <property type="protein sequence ID" value="CAG6682311.1"/>
    <property type="molecule type" value="Transcribed_RNA"/>
</dbReference>
<dbReference type="GO" id="GO:0005484">
    <property type="term" value="F:SNAP receptor activity"/>
    <property type="evidence" value="ECO:0007669"/>
    <property type="project" value="TreeGrafter"/>
</dbReference>
<evidence type="ECO:0000256" key="11">
    <source>
        <dbReference type="ARBA" id="ARBA00032711"/>
    </source>
</evidence>
<accession>A0A8D8T5H0</accession>
<keyword evidence="10 12" id="KW-0472">Membrane</keyword>
<evidence type="ECO:0000256" key="12">
    <source>
        <dbReference type="SAM" id="Phobius"/>
    </source>
</evidence>
<proteinExistence type="inferred from homology"/>
<evidence type="ECO:0000256" key="9">
    <source>
        <dbReference type="ARBA" id="ARBA00022989"/>
    </source>
</evidence>